<reference evidence="2 3" key="1">
    <citation type="submission" date="2015-06" db="EMBL/GenBank/DDBJ databases">
        <title>Improved classification and identification of acetic acid bacteria using matrix-assisted laser desorption/ionization time-of-flight mass spectrometry; Gluconobacter nephelii and Gluconobacter uchimurae are later heterotypic synonyms of Gluconobacter japonicus and Gluconobacter oxydans, respectively.</title>
        <authorList>
            <person name="Li L."/>
            <person name="Cleenwerck I."/>
            <person name="De Vuyst L."/>
            <person name="Vandamme P."/>
        </authorList>
    </citation>
    <scope>NUCLEOTIDE SEQUENCE [LARGE SCALE GENOMIC DNA]</scope>
    <source>
        <strain evidence="2 3">LMG 1663</strain>
    </source>
</reference>
<feature type="coiled-coil region" evidence="1">
    <location>
        <begin position="27"/>
        <end position="54"/>
    </location>
</feature>
<comment type="caution">
    <text evidence="2">The sequence shown here is derived from an EMBL/GenBank/DDBJ whole genome shotgun (WGS) entry which is preliminary data.</text>
</comment>
<proteinExistence type="predicted"/>
<dbReference type="AlphaFoldDB" id="A0A149U3N6"/>
<dbReference type="EMBL" id="LHZT01000098">
    <property type="protein sequence ID" value="KXV59967.1"/>
    <property type="molecule type" value="Genomic_DNA"/>
</dbReference>
<evidence type="ECO:0000313" key="2">
    <source>
        <dbReference type="EMBL" id="KXV59967.1"/>
    </source>
</evidence>
<accession>A0A149U3N6</accession>
<dbReference type="PATRIC" id="fig|104102.12.peg.827"/>
<name>A0A149U3N6_9PROT</name>
<evidence type="ECO:0000256" key="1">
    <source>
        <dbReference type="SAM" id="Coils"/>
    </source>
</evidence>
<dbReference type="RefSeq" id="WP_061487465.1">
    <property type="nucleotide sequence ID" value="NZ_LHZT01000098.1"/>
</dbReference>
<keyword evidence="1" id="KW-0175">Coiled coil</keyword>
<organism evidence="2 3">
    <name type="scientific">Acetobacter tropicalis</name>
    <dbReference type="NCBI Taxonomy" id="104102"/>
    <lineage>
        <taxon>Bacteria</taxon>
        <taxon>Pseudomonadati</taxon>
        <taxon>Pseudomonadota</taxon>
        <taxon>Alphaproteobacteria</taxon>
        <taxon>Acetobacterales</taxon>
        <taxon>Acetobacteraceae</taxon>
        <taxon>Acetobacter</taxon>
    </lineage>
</organism>
<sequence length="98" mass="11244">MSQTLERQSVRRLAPIPQMEPPAVTYCSAQEREAREMQGALEKYEDAVKALHTRGIELLQSNQFAKELPAFEDNVKVLADIMVDITKTDIPYLWDFMS</sequence>
<dbReference type="OrthoDB" id="7226405at2"/>
<dbReference type="Proteomes" id="UP000075411">
    <property type="component" value="Unassembled WGS sequence"/>
</dbReference>
<evidence type="ECO:0000313" key="3">
    <source>
        <dbReference type="Proteomes" id="UP000075411"/>
    </source>
</evidence>
<gene>
    <name evidence="2" type="ORF">AD947_03135</name>
</gene>
<protein>
    <submittedName>
        <fullName evidence="2">Uncharacterized protein</fullName>
    </submittedName>
</protein>